<organism evidence="3 4">
    <name type="scientific">Mucilaginibacter gracilis</name>
    <dbReference type="NCBI Taxonomy" id="423350"/>
    <lineage>
        <taxon>Bacteria</taxon>
        <taxon>Pseudomonadati</taxon>
        <taxon>Bacteroidota</taxon>
        <taxon>Sphingobacteriia</taxon>
        <taxon>Sphingobacteriales</taxon>
        <taxon>Sphingobacteriaceae</taxon>
        <taxon>Mucilaginibacter</taxon>
    </lineage>
</organism>
<evidence type="ECO:0000313" key="3">
    <source>
        <dbReference type="EMBL" id="RKR80187.1"/>
    </source>
</evidence>
<keyword evidence="4" id="KW-1185">Reference proteome</keyword>
<dbReference type="EMBL" id="RBKU01000001">
    <property type="protein sequence ID" value="RKR80187.1"/>
    <property type="molecule type" value="Genomic_DNA"/>
</dbReference>
<dbReference type="InterPro" id="IPR024618">
    <property type="entry name" value="DUF3857"/>
</dbReference>
<comment type="caution">
    <text evidence="3">The sequence shown here is derived from an EMBL/GenBank/DDBJ whole genome shotgun (WGS) entry which is preliminary data.</text>
</comment>
<dbReference type="Proteomes" id="UP000268007">
    <property type="component" value="Unassembled WGS sequence"/>
</dbReference>
<feature type="signal peptide" evidence="1">
    <location>
        <begin position="1"/>
        <end position="18"/>
    </location>
</feature>
<dbReference type="OrthoDB" id="98874at2"/>
<accession>A0A495ITU9</accession>
<proteinExistence type="predicted"/>
<feature type="chain" id="PRO_5019847858" evidence="1">
    <location>
        <begin position="19"/>
        <end position="638"/>
    </location>
</feature>
<dbReference type="Gene3D" id="3.10.620.30">
    <property type="match status" value="1"/>
</dbReference>
<dbReference type="RefSeq" id="WP_121195879.1">
    <property type="nucleotide sequence ID" value="NZ_RBKU01000001.1"/>
</dbReference>
<name>A0A495ITU9_9SPHI</name>
<dbReference type="Gene3D" id="2.60.40.3140">
    <property type="match status" value="1"/>
</dbReference>
<evidence type="ECO:0000259" key="2">
    <source>
        <dbReference type="Pfam" id="PF12969"/>
    </source>
</evidence>
<dbReference type="Gene3D" id="2.60.120.1130">
    <property type="match status" value="1"/>
</dbReference>
<evidence type="ECO:0000256" key="1">
    <source>
        <dbReference type="SAM" id="SignalP"/>
    </source>
</evidence>
<protein>
    <submittedName>
        <fullName evidence="3">Uncharacterized protein DUF3857</fullName>
    </submittedName>
</protein>
<feature type="domain" description="DUF3857" evidence="2">
    <location>
        <begin position="71"/>
        <end position="196"/>
    </location>
</feature>
<dbReference type="AlphaFoldDB" id="A0A495ITU9"/>
<evidence type="ECO:0000313" key="4">
    <source>
        <dbReference type="Proteomes" id="UP000268007"/>
    </source>
</evidence>
<reference evidence="3 4" key="1">
    <citation type="submission" date="2018-10" db="EMBL/GenBank/DDBJ databases">
        <title>Genomic Encyclopedia of Archaeal and Bacterial Type Strains, Phase II (KMG-II): from individual species to whole genera.</title>
        <authorList>
            <person name="Goeker M."/>
        </authorList>
    </citation>
    <scope>NUCLEOTIDE SEQUENCE [LARGE SCALE GENOMIC DNA]</scope>
    <source>
        <strain evidence="3 4">DSM 18602</strain>
    </source>
</reference>
<sequence>MTKLFTSLFLLLVFAANAQTIVTTSQSAQIPPNALQPYGKISMDDMTMKACDFEKDANAEVLFDKGTITSDGGVYIKKHVRIKIFNEAGKRVANFRIEYLSTLMEKQLSGLKAETLNLENGEIIASPLDKKSIYTETVDREHSAMVFPFPNVRAGSVIEVEFTFYVGGFPTWYFQREIPTRYSQIDTDLPTGVTFRAIPYVRQPFAKAVGGVDDFRQIRALANIPSLPDEPFMTSRQTNLQRLEYTLASRLNFTWQIVGNKYMEIPEFSSGLDKGLPQEKIIIDKAKSMASDNEKISYIFNTVKEHMRWNEKHAPFSFDGVSSAWNKQTGYSGEINMMVYHLLKKVGVKSFPMLVSTKNHGRVNVANPDAYIFNNMVVYLRVDSTRCYVLDASDKYGQFNEIPEDYLNHFGLKIDPDENHHDALFLEKKEPAIQSIFVNAEVNANGKMAGTTEISSTGRNKINAIKSYKTNGEEKYLTSLTNDYTGLKISSIKFEDMDVDTLPLKQKIAFEQELTGLAEGYLYFNINLFNLMGANPFMKENRVSDIDFGYRHNYTISGFYKLPNGYKLDALPKNVSVAIPDGTITFKRIVTEENGMVRVRMAVNHKQSLYFAENYAAIREFYKQMYSFLNEPVVLKKI</sequence>
<gene>
    <name evidence="3" type="ORF">BDD43_0283</name>
</gene>
<keyword evidence="1" id="KW-0732">Signal</keyword>
<dbReference type="Pfam" id="PF12969">
    <property type="entry name" value="DUF3857"/>
    <property type="match status" value="1"/>
</dbReference>